<protein>
    <recommendedName>
        <fullName evidence="6">THAP-type domain-containing protein</fullName>
    </recommendedName>
</protein>
<sequence>MKLSKCCVPGCEDDSSPRHRIPTNPRIRNIWLERIANARLQREITNLNNFRVCEAHFSNHCIERPNHLKKFSLPTLNLPQYNCRNEVEESFSFPCNPVNQTPAMILVGEISKKAITQTTQSSEDESLEVCIPQRTYGAIKRIRLATESQGDINAIQVQPGPSVSVVEDDIGGQTSSSYLTTLLKGNVQTKMAISCSRKEKTRAVISCWCKAYVSIATPSKGALQTSKAIRTTCS</sequence>
<gene>
    <name evidence="7" type="ORF">RN001_007863</name>
</gene>
<evidence type="ECO:0000256" key="5">
    <source>
        <dbReference type="PROSITE-ProRule" id="PRU00309"/>
    </source>
</evidence>
<dbReference type="SMART" id="SM00980">
    <property type="entry name" value="THAP"/>
    <property type="match status" value="1"/>
</dbReference>
<dbReference type="GO" id="GO:0008270">
    <property type="term" value="F:zinc ion binding"/>
    <property type="evidence" value="ECO:0007669"/>
    <property type="project" value="UniProtKB-KW"/>
</dbReference>
<dbReference type="PROSITE" id="PS50950">
    <property type="entry name" value="ZF_THAP"/>
    <property type="match status" value="1"/>
</dbReference>
<dbReference type="Proteomes" id="UP001353858">
    <property type="component" value="Unassembled WGS sequence"/>
</dbReference>
<evidence type="ECO:0000256" key="2">
    <source>
        <dbReference type="ARBA" id="ARBA00022771"/>
    </source>
</evidence>
<reference evidence="8" key="1">
    <citation type="submission" date="2023-01" db="EMBL/GenBank/DDBJ databases">
        <title>Key to firefly adult light organ development and bioluminescence: homeobox transcription factors regulate luciferase expression and transportation to peroxisome.</title>
        <authorList>
            <person name="Fu X."/>
        </authorList>
    </citation>
    <scope>NUCLEOTIDE SEQUENCE [LARGE SCALE GENOMIC DNA]</scope>
</reference>
<evidence type="ECO:0000256" key="4">
    <source>
        <dbReference type="ARBA" id="ARBA00023125"/>
    </source>
</evidence>
<dbReference type="SMART" id="SM00692">
    <property type="entry name" value="DM3"/>
    <property type="match status" value="1"/>
</dbReference>
<dbReference type="Pfam" id="PF05485">
    <property type="entry name" value="THAP"/>
    <property type="match status" value="1"/>
</dbReference>
<evidence type="ECO:0000259" key="6">
    <source>
        <dbReference type="PROSITE" id="PS50950"/>
    </source>
</evidence>
<dbReference type="InterPro" id="IPR006612">
    <property type="entry name" value="THAP_Znf"/>
</dbReference>
<keyword evidence="4 5" id="KW-0238">DNA-binding</keyword>
<keyword evidence="2 5" id="KW-0863">Zinc-finger</keyword>
<proteinExistence type="predicted"/>
<keyword evidence="1" id="KW-0479">Metal-binding</keyword>
<dbReference type="SUPFAM" id="SSF57716">
    <property type="entry name" value="Glucocorticoid receptor-like (DNA-binding domain)"/>
    <property type="match status" value="1"/>
</dbReference>
<dbReference type="AlphaFoldDB" id="A0AAN7P8X8"/>
<organism evidence="7 8">
    <name type="scientific">Aquatica leii</name>
    <dbReference type="NCBI Taxonomy" id="1421715"/>
    <lineage>
        <taxon>Eukaryota</taxon>
        <taxon>Metazoa</taxon>
        <taxon>Ecdysozoa</taxon>
        <taxon>Arthropoda</taxon>
        <taxon>Hexapoda</taxon>
        <taxon>Insecta</taxon>
        <taxon>Pterygota</taxon>
        <taxon>Neoptera</taxon>
        <taxon>Endopterygota</taxon>
        <taxon>Coleoptera</taxon>
        <taxon>Polyphaga</taxon>
        <taxon>Elateriformia</taxon>
        <taxon>Elateroidea</taxon>
        <taxon>Lampyridae</taxon>
        <taxon>Luciolinae</taxon>
        <taxon>Aquatica</taxon>
    </lineage>
</organism>
<evidence type="ECO:0000256" key="3">
    <source>
        <dbReference type="ARBA" id="ARBA00022833"/>
    </source>
</evidence>
<comment type="caution">
    <text evidence="7">The sequence shown here is derived from an EMBL/GenBank/DDBJ whole genome shotgun (WGS) entry which is preliminary data.</text>
</comment>
<feature type="domain" description="THAP-type" evidence="6">
    <location>
        <begin position="1"/>
        <end position="77"/>
    </location>
</feature>
<name>A0AAN7P8X8_9COLE</name>
<evidence type="ECO:0000313" key="8">
    <source>
        <dbReference type="Proteomes" id="UP001353858"/>
    </source>
</evidence>
<dbReference type="EMBL" id="JARPUR010000003">
    <property type="protein sequence ID" value="KAK4879717.1"/>
    <property type="molecule type" value="Genomic_DNA"/>
</dbReference>
<keyword evidence="8" id="KW-1185">Reference proteome</keyword>
<keyword evidence="3" id="KW-0862">Zinc</keyword>
<accession>A0AAN7P8X8</accession>
<dbReference type="GO" id="GO:0003677">
    <property type="term" value="F:DNA binding"/>
    <property type="evidence" value="ECO:0007669"/>
    <property type="project" value="UniProtKB-UniRule"/>
</dbReference>
<evidence type="ECO:0000256" key="1">
    <source>
        <dbReference type="ARBA" id="ARBA00022723"/>
    </source>
</evidence>
<evidence type="ECO:0000313" key="7">
    <source>
        <dbReference type="EMBL" id="KAK4879717.1"/>
    </source>
</evidence>